<evidence type="ECO:0000313" key="2">
    <source>
        <dbReference type="EMBL" id="PJB99301.1"/>
    </source>
</evidence>
<reference evidence="3" key="1">
    <citation type="submission" date="2017-09" db="EMBL/GenBank/DDBJ databases">
        <title>Depth-based differentiation of microbial function through sediment-hosted aquifers and enrichment of novel symbionts in the deep terrestrial subsurface.</title>
        <authorList>
            <person name="Probst A.J."/>
            <person name="Ladd B."/>
            <person name="Jarett J.K."/>
            <person name="Geller-Mcgrath D.E."/>
            <person name="Sieber C.M.K."/>
            <person name="Emerson J.B."/>
            <person name="Anantharaman K."/>
            <person name="Thomas B.C."/>
            <person name="Malmstrom R."/>
            <person name="Stieglmeier M."/>
            <person name="Klingl A."/>
            <person name="Woyke T."/>
            <person name="Ryan C.M."/>
            <person name="Banfield J.F."/>
        </authorList>
    </citation>
    <scope>NUCLEOTIDE SEQUENCE [LARGE SCALE GENOMIC DNA]</scope>
</reference>
<accession>A0A2M8DMD6</accession>
<dbReference type="AlphaFoldDB" id="A0A2M8DMD6"/>
<sequence>MKKFRQSTSQNGIALLLTVVILSAVILIAVLIVNIVIVQLKLAKDIGDSQAAIYAADSGVEWQLYQIRKGASVSVPIMSNGATIETTVTGASPNFTIKSLGSYGTVKRQFEINF</sequence>
<keyword evidence="1" id="KW-0472">Membrane</keyword>
<keyword evidence="1" id="KW-1133">Transmembrane helix</keyword>
<keyword evidence="1" id="KW-0812">Transmembrane</keyword>
<dbReference type="EMBL" id="PFTB01000055">
    <property type="protein sequence ID" value="PJB99301.1"/>
    <property type="molecule type" value="Genomic_DNA"/>
</dbReference>
<comment type="caution">
    <text evidence="2">The sequence shown here is derived from an EMBL/GenBank/DDBJ whole genome shotgun (WGS) entry which is preliminary data.</text>
</comment>
<evidence type="ECO:0008006" key="4">
    <source>
        <dbReference type="Google" id="ProtNLM"/>
    </source>
</evidence>
<organism evidence="2 3">
    <name type="scientific">Candidatus Nealsonbacteria bacterium CG_4_9_14_0_8_um_filter_35_12</name>
    <dbReference type="NCBI Taxonomy" id="1974692"/>
    <lineage>
        <taxon>Bacteria</taxon>
        <taxon>Candidatus Nealsoniibacteriota</taxon>
    </lineage>
</organism>
<dbReference type="Proteomes" id="UP000228875">
    <property type="component" value="Unassembled WGS sequence"/>
</dbReference>
<feature type="transmembrane region" description="Helical" evidence="1">
    <location>
        <begin position="12"/>
        <end position="37"/>
    </location>
</feature>
<proteinExistence type="predicted"/>
<protein>
    <recommendedName>
        <fullName evidence="4">Type 4 fimbrial biogenesis protein PilX N-terminal domain-containing protein</fullName>
    </recommendedName>
</protein>
<name>A0A2M8DMD6_9BACT</name>
<gene>
    <name evidence="2" type="ORF">CO077_02450</name>
</gene>
<evidence type="ECO:0000256" key="1">
    <source>
        <dbReference type="SAM" id="Phobius"/>
    </source>
</evidence>
<evidence type="ECO:0000313" key="3">
    <source>
        <dbReference type="Proteomes" id="UP000228875"/>
    </source>
</evidence>